<protein>
    <recommendedName>
        <fullName evidence="10">Mitochondrial glycine transporter</fullName>
    </recommendedName>
    <alternativeName>
        <fullName evidence="10">Solute carrier family 25 member 38 homolog</fullName>
    </alternativeName>
</protein>
<dbReference type="PANTHER" id="PTHR46181">
    <property type="entry name" value="MITOCHONDRIAL GLYCINE TRANSPORTER"/>
    <property type="match status" value="1"/>
</dbReference>
<evidence type="ECO:0000313" key="12">
    <source>
        <dbReference type="EMBL" id="VEU22003.1"/>
    </source>
</evidence>
<comment type="similarity">
    <text evidence="10">Belongs to the mitochondrial carrier (TC 2.A.29) family. SLC25A38 subfamily.</text>
</comment>
<evidence type="ECO:0000256" key="8">
    <source>
        <dbReference type="ARBA" id="ARBA00023136"/>
    </source>
</evidence>
<evidence type="ECO:0000256" key="7">
    <source>
        <dbReference type="ARBA" id="ARBA00023128"/>
    </source>
</evidence>
<gene>
    <name evidence="12" type="ORF">BRENAR_LOCUS2735</name>
</gene>
<evidence type="ECO:0000256" key="9">
    <source>
        <dbReference type="ARBA" id="ARBA00034060"/>
    </source>
</evidence>
<evidence type="ECO:0000256" key="10">
    <source>
        <dbReference type="HAMAP-Rule" id="MF_03064"/>
    </source>
</evidence>
<evidence type="ECO:0000256" key="11">
    <source>
        <dbReference type="PROSITE-ProRule" id="PRU00282"/>
    </source>
</evidence>
<dbReference type="EMBL" id="CAACVR010000015">
    <property type="protein sequence ID" value="VEU22003.1"/>
    <property type="molecule type" value="Genomic_DNA"/>
</dbReference>
<comment type="catalytic activity">
    <reaction evidence="9 10">
        <text>glycine(in) = glycine(out)</text>
        <dbReference type="Rhea" id="RHEA:70715"/>
        <dbReference type="ChEBI" id="CHEBI:57305"/>
    </reaction>
</comment>
<dbReference type="InterPro" id="IPR018108">
    <property type="entry name" value="MCP_transmembrane"/>
</dbReference>
<dbReference type="OrthoDB" id="1924968at2759"/>
<keyword evidence="7 10" id="KW-0496">Mitochondrion</keyword>
<reference evidence="12 13" key="1">
    <citation type="submission" date="2018-12" db="EMBL/GenBank/DDBJ databases">
        <authorList>
            <person name="Tiukova I."/>
            <person name="Dainat J."/>
        </authorList>
    </citation>
    <scope>NUCLEOTIDE SEQUENCE [LARGE SCALE GENOMIC DNA]</scope>
</reference>
<dbReference type="PANTHER" id="PTHR46181:SF3">
    <property type="entry name" value="MITOCHONDRIAL GLYCINE TRANSPORTER"/>
    <property type="match status" value="1"/>
</dbReference>
<dbReference type="Proteomes" id="UP000290900">
    <property type="component" value="Unassembled WGS sequence"/>
</dbReference>
<dbReference type="PROSITE" id="PS50920">
    <property type="entry name" value="SOLCAR"/>
    <property type="match status" value="3"/>
</dbReference>
<dbReference type="FunFam" id="1.50.40.10:FF:000103">
    <property type="entry name" value="Mitochondrial glycine transporter"/>
    <property type="match status" value="1"/>
</dbReference>
<name>A0A448YMB9_BRENA</name>
<keyword evidence="6 10" id="KW-1133">Transmembrane helix</keyword>
<feature type="repeat" description="Solcar" evidence="11">
    <location>
        <begin position="108"/>
        <end position="192"/>
    </location>
</feature>
<dbReference type="InterPro" id="IPR030847">
    <property type="entry name" value="Hem25/SLC25A38"/>
</dbReference>
<dbReference type="STRING" id="13370.A0A448YMB9"/>
<keyword evidence="2 10" id="KW-0813">Transport</keyword>
<dbReference type="HAMAP" id="MF_03064">
    <property type="entry name" value="SLC25A38"/>
    <property type="match status" value="1"/>
</dbReference>
<dbReference type="GO" id="GO:0015187">
    <property type="term" value="F:glycine transmembrane transporter activity"/>
    <property type="evidence" value="ECO:0007669"/>
    <property type="project" value="UniProtKB-UniRule"/>
</dbReference>
<dbReference type="Gene3D" id="1.50.40.10">
    <property type="entry name" value="Mitochondrial carrier domain"/>
    <property type="match status" value="1"/>
</dbReference>
<dbReference type="InParanoid" id="A0A448YMB9"/>
<comment type="function">
    <text evidence="10">Mitochondrial glycine transporter that imports glycine into the mitochondrial matrix. Plays an important role in providing glycine for the first enzymatic step in heme biosynthesis, the condensation of glycine with succinyl-CoA to produce 5-aminolevulinate (ALA) in the miochondrial matrix.</text>
</comment>
<dbReference type="Pfam" id="PF00153">
    <property type="entry name" value="Mito_carr"/>
    <property type="match status" value="3"/>
</dbReference>
<dbReference type="AlphaFoldDB" id="A0A448YMB9"/>
<evidence type="ECO:0000256" key="5">
    <source>
        <dbReference type="ARBA" id="ARBA00022792"/>
    </source>
</evidence>
<comment type="subcellular location">
    <subcellularLocation>
        <location evidence="1">Membrane</location>
        <topology evidence="1">Multi-pass membrane protein</topology>
    </subcellularLocation>
    <subcellularLocation>
        <location evidence="10">Mitochondrion inner membrane</location>
        <topology evidence="10">Multi-pass membrane protein</topology>
    </subcellularLocation>
</comment>
<dbReference type="SUPFAM" id="SSF103506">
    <property type="entry name" value="Mitochondrial carrier"/>
    <property type="match status" value="1"/>
</dbReference>
<dbReference type="FunCoup" id="A0A448YMB9">
    <property type="interactions" value="102"/>
</dbReference>
<keyword evidence="8 10" id="KW-0472">Membrane</keyword>
<keyword evidence="5 10" id="KW-0999">Mitochondrion inner membrane</keyword>
<keyword evidence="3 10" id="KW-0812">Transmembrane</keyword>
<evidence type="ECO:0000256" key="2">
    <source>
        <dbReference type="ARBA" id="ARBA00022448"/>
    </source>
</evidence>
<evidence type="ECO:0000256" key="3">
    <source>
        <dbReference type="ARBA" id="ARBA00022692"/>
    </source>
</evidence>
<organism evidence="12 13">
    <name type="scientific">Brettanomyces naardenensis</name>
    <name type="common">Yeast</name>
    <dbReference type="NCBI Taxonomy" id="13370"/>
    <lineage>
        <taxon>Eukaryota</taxon>
        <taxon>Fungi</taxon>
        <taxon>Dikarya</taxon>
        <taxon>Ascomycota</taxon>
        <taxon>Saccharomycotina</taxon>
        <taxon>Pichiomycetes</taxon>
        <taxon>Pichiales</taxon>
        <taxon>Pichiaceae</taxon>
        <taxon>Brettanomyces</taxon>
    </lineage>
</organism>
<keyword evidence="4 10" id="KW-0677">Repeat</keyword>
<evidence type="ECO:0000256" key="6">
    <source>
        <dbReference type="ARBA" id="ARBA00022989"/>
    </source>
</evidence>
<feature type="repeat" description="Solcar" evidence="11">
    <location>
        <begin position="8"/>
        <end position="84"/>
    </location>
</feature>
<evidence type="ECO:0000313" key="13">
    <source>
        <dbReference type="Proteomes" id="UP000290900"/>
    </source>
</evidence>
<feature type="repeat" description="Solcar" evidence="11">
    <location>
        <begin position="216"/>
        <end position="299"/>
    </location>
</feature>
<proteinExistence type="inferred from homology"/>
<accession>A0A448YMB9</accession>
<sequence length="299" mass="32756">MSRDVPTSRHLVAGFTGGLASAICLQPLDLVKTRVQQSKTNSITSVLKEMNSAKELWRGTIPSALRTSIGSALYLSSLNFMRTQMAASRSLSHPALESQSSTSKLPRLPASENLIAGMVARAVVGFITMPITMVKVRFESDMYHYASLKDAVVSMYTKEGFSSFFTGFGATVLRDAPYAGLYVAFYEENKALFPKLIGIRRKKDSDGSPVLISSTKSAAINSISAMMAAFFATAITGPFDTIKTNMQLDPQRYKSFGQTAVSLARENWRRLFDGLSLRLLRKAGSAGIAWCIYEEIVRL</sequence>
<dbReference type="GO" id="GO:0005743">
    <property type="term" value="C:mitochondrial inner membrane"/>
    <property type="evidence" value="ECO:0007669"/>
    <property type="project" value="UniProtKB-SubCell"/>
</dbReference>
<dbReference type="InterPro" id="IPR023395">
    <property type="entry name" value="MCP_dom_sf"/>
</dbReference>
<dbReference type="GO" id="GO:1904983">
    <property type="term" value="P:glycine import into mitochondrion"/>
    <property type="evidence" value="ECO:0007669"/>
    <property type="project" value="UniProtKB-UniRule"/>
</dbReference>
<evidence type="ECO:0000256" key="1">
    <source>
        <dbReference type="ARBA" id="ARBA00004141"/>
    </source>
</evidence>
<keyword evidence="13" id="KW-1185">Reference proteome</keyword>
<evidence type="ECO:0000256" key="4">
    <source>
        <dbReference type="ARBA" id="ARBA00022737"/>
    </source>
</evidence>